<dbReference type="InterPro" id="IPR008969">
    <property type="entry name" value="CarboxyPept-like_regulatory"/>
</dbReference>
<feature type="chain" id="PRO_5012342744" evidence="1">
    <location>
        <begin position="24"/>
        <end position="795"/>
    </location>
</feature>
<dbReference type="Pfam" id="PF14905">
    <property type="entry name" value="OMP_b-brl_3"/>
    <property type="match status" value="1"/>
</dbReference>
<sequence>MKLAILLILYSLLLVQGTAQVVAVEGKIADEKATPVPFATVAVLSNNKVIAEKISAEDGSFLLQVTDNQPYQIRITHTAYQQVSLPIQLNGALKLATIVLQKQDNQLAGVTVATKRAFITRKTDRLVMDVSNNALTAGRSSLELFQLAPGVFVSNGKITINGNPGTRVMVNGKMLQLSGDDLIAYLSSLRADNIQSIEIIAHPPAEYDAEGSGGYINIVLKVQKTAGLNGSVNLGYTQGRYPGTNEGMQLNFKQNKVSLFASYNYDNTRDFEESRFFRNITDSITYLSITKRVTTATAHRVRAGGVYDIDKKQYVSIDYTGSFRNSGFSYNSDIVIAAPQPENNQKVLGSYPVTSSRNYHNLGVNYHLTLDTLGTAFILLSDYTSNRSATVSAAHSLFYDGGNAFIGDTSFRNRTPSTATVFTADARYTKVWKRNAVLNIGAKITNTGIENSGTYEGYTNDKWLGKNELDYVYNYHEDIVAGYVSYSGKILQTTLQLGIRGEHTHTEGKLETTGLVNARNYFNLFPTVYLKRNTNKKYNDYISFYYGKRVSRPSYSDLNPYESYADNYTIGRGNPYLNPSFIHSFELGYTFRNKYTVSVSYDRQKDMIAQYAMQSPIDSLITIYTRANFGKRTNAGITLYAPVAITKWWNWNNNVMLRRETVAMQHIDIRKTIVTIQANQQFILPANFSISLNTSYYSNFIFGNFLVNPFVVVDIGVQKKLMQNKLVLKASISDIGYGYRLNGKIYYSNSNIGSMEQKRQTRTFNLAAIYNFDLGKSFKARKIESSNADEQNRLK</sequence>
<dbReference type="STRING" id="477680.SAMN05421788_11815"/>
<name>A0A1N7RI33_9BACT</name>
<dbReference type="SUPFAM" id="SSF56935">
    <property type="entry name" value="Porins"/>
    <property type="match status" value="1"/>
</dbReference>
<organism evidence="3 4">
    <name type="scientific">Filimonas lacunae</name>
    <dbReference type="NCBI Taxonomy" id="477680"/>
    <lineage>
        <taxon>Bacteria</taxon>
        <taxon>Pseudomonadati</taxon>
        <taxon>Bacteroidota</taxon>
        <taxon>Chitinophagia</taxon>
        <taxon>Chitinophagales</taxon>
        <taxon>Chitinophagaceae</taxon>
        <taxon>Filimonas</taxon>
    </lineage>
</organism>
<evidence type="ECO:0000313" key="3">
    <source>
        <dbReference type="EMBL" id="SIT34644.1"/>
    </source>
</evidence>
<dbReference type="Proteomes" id="UP000186917">
    <property type="component" value="Unassembled WGS sequence"/>
</dbReference>
<protein>
    <submittedName>
        <fullName evidence="3">Outer membrane receptor proteins, mostly Fe transport</fullName>
    </submittedName>
</protein>
<feature type="signal peptide" evidence="1">
    <location>
        <begin position="1"/>
        <end position="23"/>
    </location>
</feature>
<evidence type="ECO:0000256" key="1">
    <source>
        <dbReference type="SAM" id="SignalP"/>
    </source>
</evidence>
<proteinExistence type="predicted"/>
<accession>A0A1N7RI33</accession>
<evidence type="ECO:0000259" key="2">
    <source>
        <dbReference type="Pfam" id="PF14905"/>
    </source>
</evidence>
<dbReference type="EMBL" id="FTOR01000018">
    <property type="protein sequence ID" value="SIT34644.1"/>
    <property type="molecule type" value="Genomic_DNA"/>
</dbReference>
<dbReference type="Gene3D" id="2.170.130.10">
    <property type="entry name" value="TonB-dependent receptor, plug domain"/>
    <property type="match status" value="1"/>
</dbReference>
<evidence type="ECO:0000313" key="4">
    <source>
        <dbReference type="Proteomes" id="UP000186917"/>
    </source>
</evidence>
<dbReference type="InterPro" id="IPR041700">
    <property type="entry name" value="OMP_b-brl_3"/>
</dbReference>
<keyword evidence="1" id="KW-0732">Signal</keyword>
<keyword evidence="3" id="KW-0675">Receptor</keyword>
<gene>
    <name evidence="3" type="ORF">SAMN05421788_11815</name>
</gene>
<dbReference type="OrthoDB" id="905812at2"/>
<reference evidence="4" key="1">
    <citation type="submission" date="2017-01" db="EMBL/GenBank/DDBJ databases">
        <authorList>
            <person name="Varghese N."/>
            <person name="Submissions S."/>
        </authorList>
    </citation>
    <scope>NUCLEOTIDE SEQUENCE [LARGE SCALE GENOMIC DNA]</scope>
    <source>
        <strain evidence="4">DSM 21054</strain>
    </source>
</reference>
<dbReference type="SUPFAM" id="SSF49464">
    <property type="entry name" value="Carboxypeptidase regulatory domain-like"/>
    <property type="match status" value="1"/>
</dbReference>
<dbReference type="RefSeq" id="WP_076382851.1">
    <property type="nucleotide sequence ID" value="NZ_AP017422.1"/>
</dbReference>
<dbReference type="InterPro" id="IPR037066">
    <property type="entry name" value="Plug_dom_sf"/>
</dbReference>
<dbReference type="AlphaFoldDB" id="A0A1N7RI33"/>
<feature type="domain" description="Outer membrane protein beta-barrel" evidence="2">
    <location>
        <begin position="369"/>
        <end position="770"/>
    </location>
</feature>
<keyword evidence="4" id="KW-1185">Reference proteome</keyword>